<dbReference type="Pfam" id="PF08878">
    <property type="entry name" value="HamA"/>
    <property type="match status" value="1"/>
</dbReference>
<dbReference type="AlphaFoldDB" id="A0A5B9MJT0"/>
<sequence length="301" mass="34446">MSFVMHYFVCCLPLMFLVFFELMFERYVLLKWEIETTRKSGHGNLSNNLFNKWFQTEESNSDQVLVLHERDGGRELVMSSIVETVADHLVDLEIIEKMGGFTKSAAFVRNRLPEGVKQRSGDMGEILATEFVNQKTKFSAFVKRLRYKDDRNLAMRGDDVLGFRQAKSKVKVLKVEAKSRAKLSPSVIREARDGLAKYRGRPNPGTLGFLEYILRKENRDTEAELIARLQRDTIRARDIRHLVFTLSGNDPTRFLESHTECVQDGIPLSLCGCRVSRHGAFIKDVFDSCLSLIEPEKDGVS</sequence>
<proteinExistence type="predicted"/>
<name>A0A5B9MJT0_9BACT</name>
<dbReference type="Proteomes" id="UP000321353">
    <property type="component" value="Chromosome"/>
</dbReference>
<accession>A0A5B9MJT0</accession>
<organism evidence="3 4">
    <name type="scientific">Stieleria maiorica</name>
    <dbReference type="NCBI Taxonomy" id="2795974"/>
    <lineage>
        <taxon>Bacteria</taxon>
        <taxon>Pseudomonadati</taxon>
        <taxon>Planctomycetota</taxon>
        <taxon>Planctomycetia</taxon>
        <taxon>Pirellulales</taxon>
        <taxon>Pirellulaceae</taxon>
        <taxon>Stieleria</taxon>
    </lineage>
</organism>
<protein>
    <recommendedName>
        <fullName evidence="2">Anti-bacteriophage protein A/HamA C-terminal domain-containing protein</fullName>
    </recommendedName>
</protein>
<gene>
    <name evidence="3" type="ORF">Mal15_56090</name>
</gene>
<keyword evidence="1" id="KW-1133">Transmembrane helix</keyword>
<reference evidence="3 4" key="1">
    <citation type="submission" date="2019-02" db="EMBL/GenBank/DDBJ databases">
        <title>Planctomycetal bacteria perform biofilm scaping via a novel small molecule.</title>
        <authorList>
            <person name="Jeske O."/>
            <person name="Boedeker C."/>
            <person name="Wiegand S."/>
            <person name="Breitling P."/>
            <person name="Kallscheuer N."/>
            <person name="Jogler M."/>
            <person name="Rohde M."/>
            <person name="Petersen J."/>
            <person name="Medema M.H."/>
            <person name="Surup F."/>
            <person name="Jogler C."/>
        </authorList>
    </citation>
    <scope>NUCLEOTIDE SEQUENCE [LARGE SCALE GENOMIC DNA]</scope>
    <source>
        <strain evidence="3 4">Mal15</strain>
    </source>
</reference>
<evidence type="ECO:0000313" key="4">
    <source>
        <dbReference type="Proteomes" id="UP000321353"/>
    </source>
</evidence>
<dbReference type="KEGG" id="smam:Mal15_56090"/>
<keyword evidence="1" id="KW-0472">Membrane</keyword>
<feature type="domain" description="Anti-bacteriophage protein A/HamA C-terminal" evidence="2">
    <location>
        <begin position="53"/>
        <end position="287"/>
    </location>
</feature>
<evidence type="ECO:0000313" key="3">
    <source>
        <dbReference type="EMBL" id="QEG01532.1"/>
    </source>
</evidence>
<evidence type="ECO:0000256" key="1">
    <source>
        <dbReference type="SAM" id="Phobius"/>
    </source>
</evidence>
<feature type="transmembrane region" description="Helical" evidence="1">
    <location>
        <begin position="6"/>
        <end position="24"/>
    </location>
</feature>
<dbReference type="EMBL" id="CP036264">
    <property type="protein sequence ID" value="QEG01532.1"/>
    <property type="molecule type" value="Genomic_DNA"/>
</dbReference>
<keyword evidence="4" id="KW-1185">Reference proteome</keyword>
<evidence type="ECO:0000259" key="2">
    <source>
        <dbReference type="Pfam" id="PF08878"/>
    </source>
</evidence>
<dbReference type="InterPro" id="IPR014976">
    <property type="entry name" value="AbpA_HamA_C"/>
</dbReference>
<keyword evidence="1" id="KW-0812">Transmembrane</keyword>